<gene>
    <name evidence="2" type="ORF">LZ495_35340</name>
</gene>
<keyword evidence="1" id="KW-0732">Signal</keyword>
<reference evidence="2" key="1">
    <citation type="submission" date="2022-01" db="EMBL/GenBank/DDBJ databases">
        <title>Genome-Based Taxonomic Classification of the Phylum Actinobacteria.</title>
        <authorList>
            <person name="Gao Y."/>
        </authorList>
    </citation>
    <scope>NUCLEOTIDE SEQUENCE</scope>
    <source>
        <strain evidence="2">KLBMP 8922</strain>
    </source>
</reference>
<evidence type="ECO:0000256" key="1">
    <source>
        <dbReference type="SAM" id="SignalP"/>
    </source>
</evidence>
<comment type="caution">
    <text evidence="2">The sequence shown here is derived from an EMBL/GenBank/DDBJ whole genome shotgun (WGS) entry which is preliminary data.</text>
</comment>
<organism evidence="2 3">
    <name type="scientific">Yinghuangia soli</name>
    <dbReference type="NCBI Taxonomy" id="2908204"/>
    <lineage>
        <taxon>Bacteria</taxon>
        <taxon>Bacillati</taxon>
        <taxon>Actinomycetota</taxon>
        <taxon>Actinomycetes</taxon>
        <taxon>Kitasatosporales</taxon>
        <taxon>Streptomycetaceae</taxon>
        <taxon>Yinghuangia</taxon>
    </lineage>
</organism>
<dbReference type="RefSeq" id="WP_235057240.1">
    <property type="nucleotide sequence ID" value="NZ_JAKFHA010000034.1"/>
</dbReference>
<feature type="chain" id="PRO_5041300325" evidence="1">
    <location>
        <begin position="25"/>
        <end position="140"/>
    </location>
</feature>
<proteinExistence type="predicted"/>
<keyword evidence="3" id="KW-1185">Reference proteome</keyword>
<evidence type="ECO:0000313" key="2">
    <source>
        <dbReference type="EMBL" id="MCF2532462.1"/>
    </source>
</evidence>
<feature type="signal peptide" evidence="1">
    <location>
        <begin position="1"/>
        <end position="24"/>
    </location>
</feature>
<protein>
    <submittedName>
        <fullName evidence="2">Uncharacterized protein</fullName>
    </submittedName>
</protein>
<name>A0AA41Q750_9ACTN</name>
<dbReference type="EMBL" id="JAKFHA010000034">
    <property type="protein sequence ID" value="MCF2532462.1"/>
    <property type="molecule type" value="Genomic_DNA"/>
</dbReference>
<dbReference type="Proteomes" id="UP001165378">
    <property type="component" value="Unassembled WGS sequence"/>
</dbReference>
<accession>A0AA41Q750</accession>
<sequence length="140" mass="14289">MSRTRRLVTAAVCAVVISAGTVLTAGPAAAVTGTYDCEFVGSGTPNPDYDDVSVDFFNNGLGRLFIVISGVPVGVDVEVGEVTAVTSGTSPISLANGEALAHHEEIEVETAAARAVPSPLPTMITFTVSGIPMPLVCVKQ</sequence>
<dbReference type="AlphaFoldDB" id="A0AA41Q750"/>
<evidence type="ECO:0000313" key="3">
    <source>
        <dbReference type="Proteomes" id="UP001165378"/>
    </source>
</evidence>